<dbReference type="Pfam" id="PF00356">
    <property type="entry name" value="LacI"/>
    <property type="match status" value="1"/>
</dbReference>
<dbReference type="EMBL" id="QGTW01000001">
    <property type="protein sequence ID" value="PWW32582.1"/>
    <property type="molecule type" value="Genomic_DNA"/>
</dbReference>
<accession>A0A2V3A6P8</accession>
<sequence length="329" mass="35794">MNITIKDIAELAGVAKSTVSRYLNGGNVSEKTKAKIRKVIAETNYEPNSFAQSLKAKKTNFIGVIAPTLDSYVTSTVLMAIDEELRKRDYTTLIISTSKHVDREIESLISLSRQKVDGIILIATGVTEKHIETINSIQIPVLIVAQEVDQCNCIVNDDYQAGYKMGQYIAGKGHLSVAYIGVTESDIAVGQRRKQGILDGLAAAGVTEIKTYISEFDLNDAARVTKDMLENFCPTAIICATDTIAFGAMKTISKFGKKVPDDFSLTGFGGYNISEVIHPALTTIRFKNEATGVMAAETIIRMTEGDEVPELQVSGFNFVEGESVKCLKS</sequence>
<dbReference type="InterPro" id="IPR028082">
    <property type="entry name" value="Peripla_BP_I"/>
</dbReference>
<dbReference type="SMART" id="SM00354">
    <property type="entry name" value="HTH_LACI"/>
    <property type="match status" value="1"/>
</dbReference>
<dbReference type="InterPro" id="IPR000843">
    <property type="entry name" value="HTH_LacI"/>
</dbReference>
<keyword evidence="2" id="KW-0238">DNA-binding</keyword>
<evidence type="ECO:0000256" key="2">
    <source>
        <dbReference type="ARBA" id="ARBA00023125"/>
    </source>
</evidence>
<dbReference type="Gene3D" id="3.40.50.2300">
    <property type="match status" value="2"/>
</dbReference>
<dbReference type="RefSeq" id="WP_110063480.1">
    <property type="nucleotide sequence ID" value="NZ_QGTW01000001.1"/>
</dbReference>
<dbReference type="OrthoDB" id="3180992at2"/>
<dbReference type="InterPro" id="IPR010982">
    <property type="entry name" value="Lambda_DNA-bd_dom_sf"/>
</dbReference>
<evidence type="ECO:0000313" key="7">
    <source>
        <dbReference type="Proteomes" id="UP000247150"/>
    </source>
</evidence>
<dbReference type="SUPFAM" id="SSF47413">
    <property type="entry name" value="lambda repressor-like DNA-binding domains"/>
    <property type="match status" value="1"/>
</dbReference>
<keyword evidence="1" id="KW-0805">Transcription regulation</keyword>
<dbReference type="PANTHER" id="PTHR30146:SF154">
    <property type="entry name" value="TRANSCRIPTION REGULATOR, MEMBER OF GALR FAMILY"/>
    <property type="match status" value="1"/>
</dbReference>
<evidence type="ECO:0000313" key="6">
    <source>
        <dbReference type="EMBL" id="PWW32582.1"/>
    </source>
</evidence>
<evidence type="ECO:0000259" key="5">
    <source>
        <dbReference type="PROSITE" id="PS50943"/>
    </source>
</evidence>
<dbReference type="PRINTS" id="PR00036">
    <property type="entry name" value="HTHLACI"/>
</dbReference>
<dbReference type="PROSITE" id="PS50932">
    <property type="entry name" value="HTH_LACI_2"/>
    <property type="match status" value="1"/>
</dbReference>
<proteinExistence type="predicted"/>
<dbReference type="InterPro" id="IPR001761">
    <property type="entry name" value="Peripla_BP/Lac1_sug-bd_dom"/>
</dbReference>
<evidence type="ECO:0000259" key="4">
    <source>
        <dbReference type="PROSITE" id="PS50932"/>
    </source>
</evidence>
<name>A0A2V3A6P8_9BACI</name>
<feature type="domain" description="HTH lacI-type" evidence="4">
    <location>
        <begin position="3"/>
        <end position="56"/>
    </location>
</feature>
<dbReference type="Proteomes" id="UP000247150">
    <property type="component" value="Unassembled WGS sequence"/>
</dbReference>
<organism evidence="6 7">
    <name type="scientific">Cytobacillus oceanisediminis</name>
    <dbReference type="NCBI Taxonomy" id="665099"/>
    <lineage>
        <taxon>Bacteria</taxon>
        <taxon>Bacillati</taxon>
        <taxon>Bacillota</taxon>
        <taxon>Bacilli</taxon>
        <taxon>Bacillales</taxon>
        <taxon>Bacillaceae</taxon>
        <taxon>Cytobacillus</taxon>
    </lineage>
</organism>
<evidence type="ECO:0000256" key="1">
    <source>
        <dbReference type="ARBA" id="ARBA00023015"/>
    </source>
</evidence>
<comment type="caution">
    <text evidence="6">The sequence shown here is derived from an EMBL/GenBank/DDBJ whole genome shotgun (WGS) entry which is preliminary data.</text>
</comment>
<dbReference type="PROSITE" id="PS50943">
    <property type="entry name" value="HTH_CROC1"/>
    <property type="match status" value="1"/>
</dbReference>
<reference evidence="6 7" key="1">
    <citation type="submission" date="2018-05" db="EMBL/GenBank/DDBJ databases">
        <title>Freshwater and sediment microbial communities from various areas in North America, analyzing microbe dynamics in response to fracking.</title>
        <authorList>
            <person name="Lamendella R."/>
        </authorList>
    </citation>
    <scope>NUCLEOTIDE SEQUENCE [LARGE SCALE GENOMIC DNA]</scope>
    <source>
        <strain evidence="6 7">15_TX</strain>
    </source>
</reference>
<dbReference type="GO" id="GO:0003700">
    <property type="term" value="F:DNA-binding transcription factor activity"/>
    <property type="evidence" value="ECO:0007669"/>
    <property type="project" value="TreeGrafter"/>
</dbReference>
<dbReference type="CDD" id="cd01542">
    <property type="entry name" value="PBP1_TreR-like"/>
    <property type="match status" value="1"/>
</dbReference>
<dbReference type="CDD" id="cd01392">
    <property type="entry name" value="HTH_LacI"/>
    <property type="match status" value="1"/>
</dbReference>
<evidence type="ECO:0000256" key="3">
    <source>
        <dbReference type="ARBA" id="ARBA00023163"/>
    </source>
</evidence>
<dbReference type="SUPFAM" id="SSF53822">
    <property type="entry name" value="Periplasmic binding protein-like I"/>
    <property type="match status" value="1"/>
</dbReference>
<keyword evidence="3" id="KW-0804">Transcription</keyword>
<feature type="domain" description="HTH cro/C1-type" evidence="5">
    <location>
        <begin position="2"/>
        <end position="25"/>
    </location>
</feature>
<protein>
    <submittedName>
        <fullName evidence="6">LacI family transcriptional regulator</fullName>
    </submittedName>
</protein>
<dbReference type="AlphaFoldDB" id="A0A2V3A6P8"/>
<dbReference type="Gene3D" id="1.10.260.40">
    <property type="entry name" value="lambda repressor-like DNA-binding domains"/>
    <property type="match status" value="1"/>
</dbReference>
<gene>
    <name evidence="6" type="ORF">DFO73_101847</name>
</gene>
<dbReference type="Pfam" id="PF00532">
    <property type="entry name" value="Peripla_BP_1"/>
    <property type="match status" value="1"/>
</dbReference>
<dbReference type="GO" id="GO:0000976">
    <property type="term" value="F:transcription cis-regulatory region binding"/>
    <property type="evidence" value="ECO:0007669"/>
    <property type="project" value="TreeGrafter"/>
</dbReference>
<dbReference type="PANTHER" id="PTHR30146">
    <property type="entry name" value="LACI-RELATED TRANSCRIPTIONAL REPRESSOR"/>
    <property type="match status" value="1"/>
</dbReference>
<dbReference type="InterPro" id="IPR001387">
    <property type="entry name" value="Cro/C1-type_HTH"/>
</dbReference>